<evidence type="ECO:0000313" key="2">
    <source>
        <dbReference type="Proteomes" id="UP000002587"/>
    </source>
</evidence>
<dbReference type="HOGENOM" id="CLU_2525528_0_0_6"/>
<dbReference type="EMBL" id="CP000488">
    <property type="protein sequence ID" value="ABL02523.1"/>
    <property type="molecule type" value="Genomic_DNA"/>
</dbReference>
<dbReference type="AlphaFoldDB" id="A1AX66"/>
<dbReference type="KEGG" id="rma:Rmag_0802"/>
<keyword evidence="2" id="KW-1185">Reference proteome</keyword>
<sequence>MYKIITSHGDNDHICGLKSVLKIFNIFLAPKKIKAITTLHKKVVVNRYKNYNINILNSSYPGKIEVFLDKDTTINQHRLDYARY</sequence>
<protein>
    <submittedName>
        <fullName evidence="1">Uncharacterized protein</fullName>
    </submittedName>
</protein>
<dbReference type="Proteomes" id="UP000002587">
    <property type="component" value="Chromosome"/>
</dbReference>
<proteinExistence type="predicted"/>
<evidence type="ECO:0000313" key="1">
    <source>
        <dbReference type="EMBL" id="ABL02523.1"/>
    </source>
</evidence>
<gene>
    <name evidence="1" type="ordered locus">Rmag_0802</name>
</gene>
<reference evidence="1 2" key="1">
    <citation type="journal article" date="2007" name="Science">
        <title>The Calyptogena magnifica chemoautotrophic symbiont genome.</title>
        <authorList>
            <person name="Newton I.L.G."/>
            <person name="Woyke T."/>
            <person name="Auchtung T.A."/>
            <person name="Dilly G.F."/>
            <person name="Dutton R.J."/>
            <person name="Fisher M.C."/>
            <person name="Fontanez K.M."/>
            <person name="Lau E."/>
            <person name="Stewart F.J."/>
            <person name="Richardson P.M."/>
            <person name="Barry K.W."/>
            <person name="Saunders E."/>
            <person name="Detter J.C."/>
            <person name="Wu D."/>
            <person name="Eisen J.A."/>
            <person name="Cavanaugh C.M."/>
        </authorList>
    </citation>
    <scope>NUCLEOTIDE SEQUENCE [LARGE SCALE GENOMIC DNA]</scope>
    <source>
        <strain evidence="1 2">Cm</strain>
    </source>
</reference>
<organism evidence="1 2">
    <name type="scientific">Ruthia magnifica subsp. Calyptogena magnifica</name>
    <dbReference type="NCBI Taxonomy" id="413404"/>
    <lineage>
        <taxon>Bacteria</taxon>
        <taxon>Pseudomonadati</taxon>
        <taxon>Pseudomonadota</taxon>
        <taxon>Gammaproteobacteria</taxon>
        <taxon>Candidatus Pseudothioglobaceae</taxon>
        <taxon>Candidatus Ruthturnera</taxon>
    </lineage>
</organism>
<name>A1AX66_RUTMC</name>
<accession>A1AX66</accession>